<evidence type="ECO:0000313" key="2">
    <source>
        <dbReference type="Proteomes" id="UP000231383"/>
    </source>
</evidence>
<name>A0A2M8EWH0_9BACT</name>
<gene>
    <name evidence="1" type="ORF">CO051_06815</name>
</gene>
<sequence>MNRIESPSLRIDKRIAYALVPVVFALLACSGSLAVESQISSQPSEPLEMVPVAVPQGYGIGQLAQECGADLALTQTKNPNDLILGQVVLLYFSGGEANKCLTPQEYLEKLSGNCTFKAVASDALDNQGTFAQRVGMNEASFVLVNNLSNGSALALGSYRGNPICQNGVDPNDVLHAGGR</sequence>
<protein>
    <recommendedName>
        <fullName evidence="3">Lipoprotein</fullName>
    </recommendedName>
</protein>
<evidence type="ECO:0000313" key="1">
    <source>
        <dbReference type="EMBL" id="PJC30218.1"/>
    </source>
</evidence>
<accession>A0A2M8EWH0</accession>
<evidence type="ECO:0008006" key="3">
    <source>
        <dbReference type="Google" id="ProtNLM"/>
    </source>
</evidence>
<proteinExistence type="predicted"/>
<reference evidence="2" key="1">
    <citation type="submission" date="2017-09" db="EMBL/GenBank/DDBJ databases">
        <title>Depth-based differentiation of microbial function through sediment-hosted aquifers and enrichment of novel symbionts in the deep terrestrial subsurface.</title>
        <authorList>
            <person name="Probst A.J."/>
            <person name="Ladd B."/>
            <person name="Jarett J.K."/>
            <person name="Geller-Mcgrath D.E."/>
            <person name="Sieber C.M.K."/>
            <person name="Emerson J.B."/>
            <person name="Anantharaman K."/>
            <person name="Thomas B.C."/>
            <person name="Malmstrom R."/>
            <person name="Stieglmeier M."/>
            <person name="Klingl A."/>
            <person name="Woyke T."/>
            <person name="Ryan C.M."/>
            <person name="Banfield J.F."/>
        </authorList>
    </citation>
    <scope>NUCLEOTIDE SEQUENCE [LARGE SCALE GENOMIC DNA]</scope>
</reference>
<comment type="caution">
    <text evidence="1">The sequence shown here is derived from an EMBL/GenBank/DDBJ whole genome shotgun (WGS) entry which is preliminary data.</text>
</comment>
<organism evidence="1 2">
    <name type="scientific">Candidatus Roizmanbacteria bacterium CG_4_9_14_0_2_um_filter_39_13</name>
    <dbReference type="NCBI Taxonomy" id="1974839"/>
    <lineage>
        <taxon>Bacteria</taxon>
        <taxon>Candidatus Roizmaniibacteriota</taxon>
    </lineage>
</organism>
<dbReference type="AlphaFoldDB" id="A0A2M8EWH0"/>
<dbReference type="PROSITE" id="PS51257">
    <property type="entry name" value="PROKAR_LIPOPROTEIN"/>
    <property type="match status" value="1"/>
</dbReference>
<dbReference type="Proteomes" id="UP000231383">
    <property type="component" value="Unassembled WGS sequence"/>
</dbReference>
<dbReference type="EMBL" id="PFSC01000178">
    <property type="protein sequence ID" value="PJC30218.1"/>
    <property type="molecule type" value="Genomic_DNA"/>
</dbReference>